<feature type="compositionally biased region" description="Polar residues" evidence="1">
    <location>
        <begin position="31"/>
        <end position="42"/>
    </location>
</feature>
<dbReference type="EMBL" id="SNRW01034793">
    <property type="protein sequence ID" value="KAA6355324.1"/>
    <property type="molecule type" value="Genomic_DNA"/>
</dbReference>
<organism evidence="2 3">
    <name type="scientific">Streblomastix strix</name>
    <dbReference type="NCBI Taxonomy" id="222440"/>
    <lineage>
        <taxon>Eukaryota</taxon>
        <taxon>Metamonada</taxon>
        <taxon>Preaxostyla</taxon>
        <taxon>Oxymonadida</taxon>
        <taxon>Streblomastigidae</taxon>
        <taxon>Streblomastix</taxon>
    </lineage>
</organism>
<comment type="caution">
    <text evidence="2">The sequence shown here is derived from an EMBL/GenBank/DDBJ whole genome shotgun (WGS) entry which is preliminary data.</text>
</comment>
<sequence>MFSNPGTYDPFGRIAQASRLSVSQRQKRTTPSRSNPSKQFHCSSERYRSLGMGTGVERQFFKGQKKNCPYLVGYSLYYPGKSTFGSPIEITLDIASVSSNVRK</sequence>
<reference evidence="2 3" key="1">
    <citation type="submission" date="2019-03" db="EMBL/GenBank/DDBJ databases">
        <title>Single cell metagenomics reveals metabolic interactions within the superorganism composed of flagellate Streblomastix strix and complex community of Bacteroidetes bacteria on its surface.</title>
        <authorList>
            <person name="Treitli S.C."/>
            <person name="Kolisko M."/>
            <person name="Husnik F."/>
            <person name="Keeling P."/>
            <person name="Hampl V."/>
        </authorList>
    </citation>
    <scope>NUCLEOTIDE SEQUENCE [LARGE SCALE GENOMIC DNA]</scope>
    <source>
        <strain evidence="2">ST1C</strain>
    </source>
</reference>
<protein>
    <submittedName>
        <fullName evidence="2">Uncharacterized protein</fullName>
    </submittedName>
</protein>
<dbReference type="Proteomes" id="UP000324800">
    <property type="component" value="Unassembled WGS sequence"/>
</dbReference>
<accession>A0A5J4TAC6</accession>
<evidence type="ECO:0000313" key="2">
    <source>
        <dbReference type="EMBL" id="KAA6355324.1"/>
    </source>
</evidence>
<evidence type="ECO:0000256" key="1">
    <source>
        <dbReference type="SAM" id="MobiDB-lite"/>
    </source>
</evidence>
<proteinExistence type="predicted"/>
<dbReference type="AlphaFoldDB" id="A0A5J4TAC6"/>
<feature type="region of interest" description="Disordered" evidence="1">
    <location>
        <begin position="19"/>
        <end position="44"/>
    </location>
</feature>
<evidence type="ECO:0000313" key="3">
    <source>
        <dbReference type="Proteomes" id="UP000324800"/>
    </source>
</evidence>
<gene>
    <name evidence="2" type="ORF">EZS28_049149</name>
</gene>
<name>A0A5J4TAC6_9EUKA</name>